<dbReference type="Proteomes" id="UP000800039">
    <property type="component" value="Unassembled WGS sequence"/>
</dbReference>
<dbReference type="GO" id="GO:0004029">
    <property type="term" value="F:aldehyde dehydrogenase (NAD+) activity"/>
    <property type="evidence" value="ECO:0007669"/>
    <property type="project" value="UniProtKB-EC"/>
</dbReference>
<organism evidence="6 7">
    <name type="scientific">Cucurbitaria berberidis CBS 394.84</name>
    <dbReference type="NCBI Taxonomy" id="1168544"/>
    <lineage>
        <taxon>Eukaryota</taxon>
        <taxon>Fungi</taxon>
        <taxon>Dikarya</taxon>
        <taxon>Ascomycota</taxon>
        <taxon>Pezizomycotina</taxon>
        <taxon>Dothideomycetes</taxon>
        <taxon>Pleosporomycetidae</taxon>
        <taxon>Pleosporales</taxon>
        <taxon>Pleosporineae</taxon>
        <taxon>Cucurbitariaceae</taxon>
        <taxon>Cucurbitaria</taxon>
    </lineage>
</organism>
<dbReference type="Gene3D" id="3.40.309.10">
    <property type="entry name" value="Aldehyde Dehydrogenase, Chain A, domain 2"/>
    <property type="match status" value="1"/>
</dbReference>
<proteinExistence type="inferred from homology"/>
<evidence type="ECO:0000313" key="7">
    <source>
        <dbReference type="Proteomes" id="UP000800039"/>
    </source>
</evidence>
<evidence type="ECO:0000256" key="3">
    <source>
        <dbReference type="ARBA" id="ARBA00024226"/>
    </source>
</evidence>
<evidence type="ECO:0000256" key="4">
    <source>
        <dbReference type="ARBA" id="ARBA00049194"/>
    </source>
</evidence>
<protein>
    <recommendedName>
        <fullName evidence="3">aldehyde dehydrogenase (NAD(+))</fullName>
        <ecNumber evidence="3">1.2.1.3</ecNumber>
    </recommendedName>
</protein>
<feature type="domain" description="Aldehyde dehydrogenase" evidence="5">
    <location>
        <begin position="28"/>
        <end position="488"/>
    </location>
</feature>
<evidence type="ECO:0000256" key="2">
    <source>
        <dbReference type="ARBA" id="ARBA00023002"/>
    </source>
</evidence>
<dbReference type="FunFam" id="3.40.605.10:FF:000026">
    <property type="entry name" value="Aldehyde dehydrogenase, putative"/>
    <property type="match status" value="1"/>
</dbReference>
<dbReference type="FunFam" id="3.40.309.10:FF:000012">
    <property type="entry name" value="Betaine aldehyde dehydrogenase"/>
    <property type="match status" value="1"/>
</dbReference>
<dbReference type="Gene3D" id="3.40.605.10">
    <property type="entry name" value="Aldehyde Dehydrogenase, Chain A, domain 1"/>
    <property type="match status" value="1"/>
</dbReference>
<name>A0A9P4GEE4_9PLEO</name>
<dbReference type="InterPro" id="IPR016161">
    <property type="entry name" value="Ald_DH/histidinol_DH"/>
</dbReference>
<evidence type="ECO:0000259" key="5">
    <source>
        <dbReference type="Pfam" id="PF00171"/>
    </source>
</evidence>
<comment type="catalytic activity">
    <reaction evidence="4">
        <text>an aldehyde + NAD(+) + H2O = a carboxylate + NADH + 2 H(+)</text>
        <dbReference type="Rhea" id="RHEA:16185"/>
        <dbReference type="ChEBI" id="CHEBI:15377"/>
        <dbReference type="ChEBI" id="CHEBI:15378"/>
        <dbReference type="ChEBI" id="CHEBI:17478"/>
        <dbReference type="ChEBI" id="CHEBI:29067"/>
        <dbReference type="ChEBI" id="CHEBI:57540"/>
        <dbReference type="ChEBI" id="CHEBI:57945"/>
        <dbReference type="EC" id="1.2.1.3"/>
    </reaction>
</comment>
<dbReference type="OrthoDB" id="310895at2759"/>
<dbReference type="FunFam" id="3.40.605.10:FF:000050">
    <property type="entry name" value="Aldehyde dehydrogenase, mitochondrial"/>
    <property type="match status" value="1"/>
</dbReference>
<comment type="caution">
    <text evidence="6">The sequence shown here is derived from an EMBL/GenBank/DDBJ whole genome shotgun (WGS) entry which is preliminary data.</text>
</comment>
<dbReference type="Pfam" id="PF00171">
    <property type="entry name" value="Aldedh"/>
    <property type="match status" value="1"/>
</dbReference>
<dbReference type="AlphaFoldDB" id="A0A9P4GEE4"/>
<keyword evidence="7" id="KW-1185">Reference proteome</keyword>
<dbReference type="GO" id="GO:0046394">
    <property type="term" value="P:carboxylic acid biosynthetic process"/>
    <property type="evidence" value="ECO:0007669"/>
    <property type="project" value="UniProtKB-ARBA"/>
</dbReference>
<dbReference type="SUPFAM" id="SSF53720">
    <property type="entry name" value="ALDH-like"/>
    <property type="match status" value="1"/>
</dbReference>
<reference evidence="6" key="1">
    <citation type="submission" date="2020-01" db="EMBL/GenBank/DDBJ databases">
        <authorList>
            <consortium name="DOE Joint Genome Institute"/>
            <person name="Haridas S."/>
            <person name="Albert R."/>
            <person name="Binder M."/>
            <person name="Bloem J."/>
            <person name="Labutti K."/>
            <person name="Salamov A."/>
            <person name="Andreopoulos B."/>
            <person name="Baker S.E."/>
            <person name="Barry K."/>
            <person name="Bills G."/>
            <person name="Bluhm B.H."/>
            <person name="Cannon C."/>
            <person name="Castanera R."/>
            <person name="Culley D.E."/>
            <person name="Daum C."/>
            <person name="Ezra D."/>
            <person name="Gonzalez J.B."/>
            <person name="Henrissat B."/>
            <person name="Kuo A."/>
            <person name="Liang C."/>
            <person name="Lipzen A."/>
            <person name="Lutzoni F."/>
            <person name="Magnuson J."/>
            <person name="Mondo S."/>
            <person name="Nolan M."/>
            <person name="Ohm R."/>
            <person name="Pangilinan J."/>
            <person name="Park H.-J."/>
            <person name="Ramirez L."/>
            <person name="Alfaro M."/>
            <person name="Sun H."/>
            <person name="Tritt A."/>
            <person name="Yoshinaga Y."/>
            <person name="Zwiers L.-H."/>
            <person name="Turgeon B.G."/>
            <person name="Goodwin S.B."/>
            <person name="Spatafora J.W."/>
            <person name="Crous P.W."/>
            <person name="Grigoriev I.V."/>
        </authorList>
    </citation>
    <scope>NUCLEOTIDE SEQUENCE</scope>
    <source>
        <strain evidence="6">CBS 394.84</strain>
    </source>
</reference>
<dbReference type="InterPro" id="IPR015590">
    <property type="entry name" value="Aldehyde_DH_dom"/>
</dbReference>
<dbReference type="GeneID" id="63849281"/>
<keyword evidence="2" id="KW-0560">Oxidoreductase</keyword>
<dbReference type="EC" id="1.2.1.3" evidence="3"/>
<accession>A0A9P4GEE4</accession>
<dbReference type="RefSeq" id="XP_040786248.1">
    <property type="nucleotide sequence ID" value="XM_040932029.1"/>
</dbReference>
<comment type="similarity">
    <text evidence="1">Belongs to the aldehyde dehydrogenase family.</text>
</comment>
<evidence type="ECO:0000256" key="1">
    <source>
        <dbReference type="ARBA" id="ARBA00009986"/>
    </source>
</evidence>
<evidence type="ECO:0000313" key="6">
    <source>
        <dbReference type="EMBL" id="KAF1843685.1"/>
    </source>
</evidence>
<sequence>MSSSTTTLIGIAGRQIELPTGLFINNEFVPSTSGNTLETLNPSNGKLLATVSAAEEDDINIAVRAAEAAYKGSWGSLPGTARRTLLLKLADLIERDADDFATIEALDAGILFGDSKNINIASAVEALRYFAGWADKIDGRSTQIPNGMAYTRREPIGVCGVIVPWNAPLMITSWKLAPCLAVGNVIVLKTAELTPLYGLKLAQLVKEAGFPPGVINILTGYGAKAGQALAEHMDVRKLAFTGSGPVGRGILIASAKSNLKKVTLELGGKGASIIFDDADLQNAVLWAIIGITTHNGQLCAAGSRLYIQEGIYDRFVEAFRKSSIAAVAGDPLHGQTTKGPLISSTQKNTVLKYIQNGLSEGAKLLHGGKEIALEGHYIENTAFVEAVENMSIMKEEIFGPVASLVKFKTEEEAIRRANDSVYGLSSAIFTSDISRAQRVSNSLESGQVTINSWGNINSNTPFGGVKQSGFGRDLGEESLDGWTNLKSVKISVLAE</sequence>
<dbReference type="PANTHER" id="PTHR11699">
    <property type="entry name" value="ALDEHYDE DEHYDROGENASE-RELATED"/>
    <property type="match status" value="1"/>
</dbReference>
<gene>
    <name evidence="6" type="ORF">K460DRAFT_357384</name>
</gene>
<dbReference type="InterPro" id="IPR016163">
    <property type="entry name" value="Ald_DH_C"/>
</dbReference>
<dbReference type="InterPro" id="IPR016162">
    <property type="entry name" value="Ald_DH_N"/>
</dbReference>
<dbReference type="EMBL" id="ML976617">
    <property type="protein sequence ID" value="KAF1843685.1"/>
    <property type="molecule type" value="Genomic_DNA"/>
</dbReference>